<name>A0ABV5GTY2_9FLAO</name>
<proteinExistence type="predicted"/>
<evidence type="ECO:0000259" key="3">
    <source>
        <dbReference type="PROSITE" id="PS50930"/>
    </source>
</evidence>
<gene>
    <name evidence="4" type="ORF">ACFFVF_20265</name>
</gene>
<dbReference type="PROSITE" id="PS50930">
    <property type="entry name" value="HTH_LYTTR"/>
    <property type="match status" value="1"/>
</dbReference>
<feature type="domain" description="HTH LytTR-type" evidence="3">
    <location>
        <begin position="146"/>
        <end position="248"/>
    </location>
</feature>
<dbReference type="PANTHER" id="PTHR37299:SF1">
    <property type="entry name" value="STAGE 0 SPORULATION PROTEIN A HOMOLOG"/>
    <property type="match status" value="1"/>
</dbReference>
<dbReference type="InterPro" id="IPR001789">
    <property type="entry name" value="Sig_transdc_resp-reg_receiver"/>
</dbReference>
<evidence type="ECO:0000313" key="5">
    <source>
        <dbReference type="Proteomes" id="UP001589607"/>
    </source>
</evidence>
<dbReference type="EMBL" id="JBHMEY010000096">
    <property type="protein sequence ID" value="MFB9098848.1"/>
    <property type="molecule type" value="Genomic_DNA"/>
</dbReference>
<dbReference type="Pfam" id="PF00072">
    <property type="entry name" value="Response_reg"/>
    <property type="match status" value="1"/>
</dbReference>
<protein>
    <submittedName>
        <fullName evidence="4">LytR/AlgR family response regulator transcription factor</fullName>
    </submittedName>
</protein>
<keyword evidence="5" id="KW-1185">Reference proteome</keyword>
<dbReference type="InterPro" id="IPR007492">
    <property type="entry name" value="LytTR_DNA-bd_dom"/>
</dbReference>
<reference evidence="4 5" key="1">
    <citation type="submission" date="2024-09" db="EMBL/GenBank/DDBJ databases">
        <authorList>
            <person name="Sun Q."/>
            <person name="Mori K."/>
        </authorList>
    </citation>
    <scope>NUCLEOTIDE SEQUENCE [LARGE SCALE GENOMIC DNA]</scope>
    <source>
        <strain evidence="4 5">CECT 7955</strain>
    </source>
</reference>
<feature type="modified residue" description="4-aspartylphosphate" evidence="1">
    <location>
        <position position="55"/>
    </location>
</feature>
<comment type="caution">
    <text evidence="4">The sequence shown here is derived from an EMBL/GenBank/DDBJ whole genome shotgun (WGS) entry which is preliminary data.</text>
</comment>
<dbReference type="InterPro" id="IPR011006">
    <property type="entry name" value="CheY-like_superfamily"/>
</dbReference>
<keyword evidence="1" id="KW-0597">Phosphoprotein</keyword>
<sequence>MNNINVLIIEDTPTESDALIKVLKANDYNVVGLATNHKDALHLFYNNKIDIAIIDIFLNGSPDGIAFAETINVVPNASKPFVFLTSSTDRQIFERAKLTKPFSYLMKPFNELELLYALELAVEKFYAQNDVFLSDEEDTVISEEYLFIKKGKSLKKVLITEIVYIEVEEKYCNIVTEKEKFVILISLTKILELLDQTIFSRTHRNYIVNTQKITEIIPSDNLILLNGGHKVTLSEKYKDIIKKVRTLK</sequence>
<accession>A0ABV5GTY2</accession>
<evidence type="ECO:0000259" key="2">
    <source>
        <dbReference type="PROSITE" id="PS50110"/>
    </source>
</evidence>
<dbReference type="Gene3D" id="3.40.50.2300">
    <property type="match status" value="1"/>
</dbReference>
<dbReference type="PROSITE" id="PS50110">
    <property type="entry name" value="RESPONSE_REGULATORY"/>
    <property type="match status" value="1"/>
</dbReference>
<dbReference type="SMART" id="SM00850">
    <property type="entry name" value="LytTR"/>
    <property type="match status" value="1"/>
</dbReference>
<organism evidence="4 5">
    <name type="scientific">Flavobacterium jumunjinense</name>
    <dbReference type="NCBI Taxonomy" id="998845"/>
    <lineage>
        <taxon>Bacteria</taxon>
        <taxon>Pseudomonadati</taxon>
        <taxon>Bacteroidota</taxon>
        <taxon>Flavobacteriia</taxon>
        <taxon>Flavobacteriales</taxon>
        <taxon>Flavobacteriaceae</taxon>
        <taxon>Flavobacterium</taxon>
    </lineage>
</organism>
<dbReference type="RefSeq" id="WP_236457186.1">
    <property type="nucleotide sequence ID" value="NZ_CBCSGE010000012.1"/>
</dbReference>
<dbReference type="PANTHER" id="PTHR37299">
    <property type="entry name" value="TRANSCRIPTIONAL REGULATOR-RELATED"/>
    <property type="match status" value="1"/>
</dbReference>
<evidence type="ECO:0000313" key="4">
    <source>
        <dbReference type="EMBL" id="MFB9098848.1"/>
    </source>
</evidence>
<feature type="domain" description="Response regulatory" evidence="2">
    <location>
        <begin position="5"/>
        <end position="122"/>
    </location>
</feature>
<dbReference type="Gene3D" id="2.40.50.1020">
    <property type="entry name" value="LytTr DNA-binding domain"/>
    <property type="match status" value="1"/>
</dbReference>
<dbReference type="Proteomes" id="UP001589607">
    <property type="component" value="Unassembled WGS sequence"/>
</dbReference>
<dbReference type="SUPFAM" id="SSF52172">
    <property type="entry name" value="CheY-like"/>
    <property type="match status" value="1"/>
</dbReference>
<evidence type="ECO:0000256" key="1">
    <source>
        <dbReference type="PROSITE-ProRule" id="PRU00169"/>
    </source>
</evidence>
<dbReference type="Pfam" id="PF04397">
    <property type="entry name" value="LytTR"/>
    <property type="match status" value="1"/>
</dbReference>
<dbReference type="SMART" id="SM00448">
    <property type="entry name" value="REC"/>
    <property type="match status" value="1"/>
</dbReference>
<dbReference type="InterPro" id="IPR046947">
    <property type="entry name" value="LytR-like"/>
</dbReference>